<dbReference type="Gene3D" id="3.90.850.10">
    <property type="entry name" value="Fumarylacetoacetase-like, C-terminal domain"/>
    <property type="match status" value="1"/>
</dbReference>
<dbReference type="Proteomes" id="UP000321058">
    <property type="component" value="Unassembled WGS sequence"/>
</dbReference>
<keyword evidence="2" id="KW-0479">Metal-binding</keyword>
<keyword evidence="5" id="KW-1185">Reference proteome</keyword>
<feature type="domain" description="Fumarylacetoacetase-like C-terminal" evidence="3">
    <location>
        <begin position="74"/>
        <end position="281"/>
    </location>
</feature>
<dbReference type="InterPro" id="IPR036663">
    <property type="entry name" value="Fumarylacetoacetase_C_sf"/>
</dbReference>
<evidence type="ECO:0000313" key="4">
    <source>
        <dbReference type="EMBL" id="GEP56965.1"/>
    </source>
</evidence>
<evidence type="ECO:0000259" key="3">
    <source>
        <dbReference type="Pfam" id="PF01557"/>
    </source>
</evidence>
<comment type="similarity">
    <text evidence="1">Belongs to the FAH family.</text>
</comment>
<evidence type="ECO:0000256" key="1">
    <source>
        <dbReference type="ARBA" id="ARBA00010211"/>
    </source>
</evidence>
<comment type="caution">
    <text evidence="4">The sequence shown here is derived from an EMBL/GenBank/DDBJ whole genome shotgun (WGS) entry which is preliminary data.</text>
</comment>
<name>A0A512NDF4_9HYPH</name>
<protein>
    <submittedName>
        <fullName evidence="4">2-keto-4-pentenoate hydratase</fullName>
    </submittedName>
</protein>
<dbReference type="FunFam" id="3.90.850.10:FF:000002">
    <property type="entry name" value="2-hydroxyhepta-2,4-diene-1,7-dioate isomerase"/>
    <property type="match status" value="1"/>
</dbReference>
<dbReference type="EMBL" id="BKAJ01000073">
    <property type="protein sequence ID" value="GEP56965.1"/>
    <property type="molecule type" value="Genomic_DNA"/>
</dbReference>
<proteinExistence type="inferred from homology"/>
<dbReference type="InterPro" id="IPR011234">
    <property type="entry name" value="Fumarylacetoacetase-like_C"/>
</dbReference>
<dbReference type="OrthoDB" id="9780293at2"/>
<dbReference type="GO" id="GO:0046872">
    <property type="term" value="F:metal ion binding"/>
    <property type="evidence" value="ECO:0007669"/>
    <property type="project" value="UniProtKB-KW"/>
</dbReference>
<accession>A0A512NDF4</accession>
<dbReference type="AlphaFoldDB" id="A0A512NDF4"/>
<organism evidence="4 5">
    <name type="scientific">Reyranella soli</name>
    <dbReference type="NCBI Taxonomy" id="1230389"/>
    <lineage>
        <taxon>Bacteria</taxon>
        <taxon>Pseudomonadati</taxon>
        <taxon>Pseudomonadota</taxon>
        <taxon>Alphaproteobacteria</taxon>
        <taxon>Hyphomicrobiales</taxon>
        <taxon>Reyranellaceae</taxon>
        <taxon>Reyranella</taxon>
    </lineage>
</organism>
<evidence type="ECO:0000256" key="2">
    <source>
        <dbReference type="ARBA" id="ARBA00022723"/>
    </source>
</evidence>
<reference evidence="4 5" key="1">
    <citation type="submission" date="2019-07" db="EMBL/GenBank/DDBJ databases">
        <title>Whole genome shotgun sequence of Reyranella soli NBRC 108950.</title>
        <authorList>
            <person name="Hosoyama A."/>
            <person name="Uohara A."/>
            <person name="Ohji S."/>
            <person name="Ichikawa N."/>
        </authorList>
    </citation>
    <scope>NUCLEOTIDE SEQUENCE [LARGE SCALE GENOMIC DNA]</scope>
    <source>
        <strain evidence="4 5">NBRC 108950</strain>
    </source>
</reference>
<dbReference type="Pfam" id="PF01557">
    <property type="entry name" value="FAA_hydrolase"/>
    <property type="match status" value="1"/>
</dbReference>
<evidence type="ECO:0000313" key="5">
    <source>
        <dbReference type="Proteomes" id="UP000321058"/>
    </source>
</evidence>
<dbReference type="GO" id="GO:0016853">
    <property type="term" value="F:isomerase activity"/>
    <property type="evidence" value="ECO:0007669"/>
    <property type="project" value="UniProtKB-ARBA"/>
</dbReference>
<dbReference type="InterPro" id="IPR051121">
    <property type="entry name" value="FAH"/>
</dbReference>
<gene>
    <name evidence="4" type="ORF">RSO01_41310</name>
</gene>
<dbReference type="RefSeq" id="WP_147151342.1">
    <property type="nucleotide sequence ID" value="NZ_BKAJ01000073.1"/>
</dbReference>
<dbReference type="PANTHER" id="PTHR42796:SF4">
    <property type="entry name" value="FUMARYLACETOACETATE HYDROLASE DOMAIN-CONTAINING PROTEIN 2A"/>
    <property type="match status" value="1"/>
</dbReference>
<dbReference type="PANTHER" id="PTHR42796">
    <property type="entry name" value="FUMARYLACETOACETATE HYDROLASE DOMAIN-CONTAINING PROTEIN 2A-RELATED"/>
    <property type="match status" value="1"/>
</dbReference>
<sequence>MLVRFSKDKTSPLRTGLLVGDRVHDISARYPTVARFVAAHPDGWDAKALDLSGAESHAAASVHLGPPVDDGASVYLVGANYKKHAEEAGLDVPASPVIFMKPTTALVGPHDPIQLPPISSEMDYEGELAVMIGREACRVSKEDAPRYVAGLTVVNDVTARDLQWVMLGKNRIVDWLSSKALDKSTPVGPGVASRTAGADPHKLRLTTDLNGQRMQDGETSMMVFSIWELIAFLSARVTLRPGDILSTGTPVGVGGFRKIFLKAGDRLRIEVEHVGVLDNPVTKA</sequence>
<dbReference type="GO" id="GO:0019752">
    <property type="term" value="P:carboxylic acid metabolic process"/>
    <property type="evidence" value="ECO:0007669"/>
    <property type="project" value="UniProtKB-ARBA"/>
</dbReference>
<dbReference type="SUPFAM" id="SSF56529">
    <property type="entry name" value="FAH"/>
    <property type="match status" value="1"/>
</dbReference>